<feature type="region of interest" description="Disordered" evidence="1">
    <location>
        <begin position="264"/>
        <end position="289"/>
    </location>
</feature>
<dbReference type="EMBL" id="NHYE01001066">
    <property type="protein sequence ID" value="PPQ99385.1"/>
    <property type="molecule type" value="Genomic_DNA"/>
</dbReference>
<evidence type="ECO:0000313" key="3">
    <source>
        <dbReference type="Proteomes" id="UP000284706"/>
    </source>
</evidence>
<protein>
    <submittedName>
        <fullName evidence="2">Uncharacterized protein</fullName>
    </submittedName>
</protein>
<evidence type="ECO:0000313" key="2">
    <source>
        <dbReference type="EMBL" id="PPQ99385.1"/>
    </source>
</evidence>
<organism evidence="2 3">
    <name type="scientific">Gymnopilus dilepis</name>
    <dbReference type="NCBI Taxonomy" id="231916"/>
    <lineage>
        <taxon>Eukaryota</taxon>
        <taxon>Fungi</taxon>
        <taxon>Dikarya</taxon>
        <taxon>Basidiomycota</taxon>
        <taxon>Agaricomycotina</taxon>
        <taxon>Agaricomycetes</taxon>
        <taxon>Agaricomycetidae</taxon>
        <taxon>Agaricales</taxon>
        <taxon>Agaricineae</taxon>
        <taxon>Hymenogastraceae</taxon>
        <taxon>Gymnopilus</taxon>
    </lineage>
</organism>
<keyword evidence="3" id="KW-1185">Reference proteome</keyword>
<dbReference type="Proteomes" id="UP000284706">
    <property type="component" value="Unassembled WGS sequence"/>
</dbReference>
<comment type="caution">
    <text evidence="2">The sequence shown here is derived from an EMBL/GenBank/DDBJ whole genome shotgun (WGS) entry which is preliminary data.</text>
</comment>
<dbReference type="AlphaFoldDB" id="A0A409Y8E5"/>
<gene>
    <name evidence="2" type="ORF">CVT26_014300</name>
</gene>
<feature type="compositionally biased region" description="Polar residues" evidence="1">
    <location>
        <begin position="264"/>
        <end position="283"/>
    </location>
</feature>
<accession>A0A409Y8E5</accession>
<feature type="compositionally biased region" description="Polar residues" evidence="1">
    <location>
        <begin position="9"/>
        <end position="21"/>
    </location>
</feature>
<reference evidence="2 3" key="1">
    <citation type="journal article" date="2018" name="Evol. Lett.">
        <title>Horizontal gene cluster transfer increased hallucinogenic mushroom diversity.</title>
        <authorList>
            <person name="Reynolds H.T."/>
            <person name="Vijayakumar V."/>
            <person name="Gluck-Thaler E."/>
            <person name="Korotkin H.B."/>
            <person name="Matheny P.B."/>
            <person name="Slot J.C."/>
        </authorList>
    </citation>
    <scope>NUCLEOTIDE SEQUENCE [LARGE SCALE GENOMIC DNA]</scope>
    <source>
        <strain evidence="2 3">SRW20</strain>
    </source>
</reference>
<feature type="region of interest" description="Disordered" evidence="1">
    <location>
        <begin position="1"/>
        <end position="21"/>
    </location>
</feature>
<name>A0A409Y8E5_9AGAR</name>
<sequence length="338" mass="37617">MSGVVDFSFTGSNRSSPNSTPSILRLNNVVVKYQPEVRVYSLHRAYRSRPYASPPSSQDPVRCTQLRLRHAQPPIRHAPWSRPYLLPAQLDVNVNALPSPTALFASNADTCQMDTYGATSMKEEDRVAVLVLVLGLDLDLELEMLLMDERGGREPRTADMPTVGEGVILHVFRFNLALNSFSVNSTEPSIPRLRYRKHNKGHNMVDQPDEWGMEVGSWRLEEGERTREEAEVALVLVPRHSNFAIRTPLLTLRADHLVAHANANAASRQSGSNPSIYNPSQPHTRSHSTRFHASVHAYLAGHPSVDDPWSSTSSPCQHFSSFSSFGCNSSKIRTAPCQ</sequence>
<evidence type="ECO:0000256" key="1">
    <source>
        <dbReference type="SAM" id="MobiDB-lite"/>
    </source>
</evidence>
<proteinExistence type="predicted"/>
<dbReference type="InParanoid" id="A0A409Y8E5"/>